<name>A0A6L9EA62_9FLAO</name>
<organism evidence="2 3">
    <name type="scientific">Poritiphilus flavus</name>
    <dbReference type="NCBI Taxonomy" id="2697053"/>
    <lineage>
        <taxon>Bacteria</taxon>
        <taxon>Pseudomonadati</taxon>
        <taxon>Bacteroidota</taxon>
        <taxon>Flavobacteriia</taxon>
        <taxon>Flavobacteriales</taxon>
        <taxon>Flavobacteriaceae</taxon>
        <taxon>Poritiphilus</taxon>
    </lineage>
</organism>
<dbReference type="AlphaFoldDB" id="A0A6L9EA62"/>
<evidence type="ECO:0000256" key="1">
    <source>
        <dbReference type="SAM" id="Phobius"/>
    </source>
</evidence>
<dbReference type="RefSeq" id="WP_161434383.1">
    <property type="nucleotide sequence ID" value="NZ_WXYO01000002.1"/>
</dbReference>
<keyword evidence="1" id="KW-1133">Transmembrane helix</keyword>
<dbReference type="Pfam" id="PF07666">
    <property type="entry name" value="MpPF26"/>
    <property type="match status" value="1"/>
</dbReference>
<gene>
    <name evidence="2" type="ORF">GTQ38_05010</name>
</gene>
<feature type="transmembrane region" description="Helical" evidence="1">
    <location>
        <begin position="12"/>
        <end position="41"/>
    </location>
</feature>
<proteinExistence type="predicted"/>
<reference evidence="2 3" key="1">
    <citation type="submission" date="2020-01" db="EMBL/GenBank/DDBJ databases">
        <title>Bacteria diversity of Porities sp.</title>
        <authorList>
            <person name="Wang G."/>
        </authorList>
    </citation>
    <scope>NUCLEOTIDE SEQUENCE [LARGE SCALE GENOMIC DNA]</scope>
    <source>
        <strain evidence="2 3">R33</strain>
    </source>
</reference>
<dbReference type="NCBIfam" id="NF040945">
    <property type="entry name" value="CCC_membrane"/>
    <property type="match status" value="1"/>
</dbReference>
<keyword evidence="1" id="KW-0812">Transmembrane</keyword>
<dbReference type="InterPro" id="IPR011655">
    <property type="entry name" value="MpPF26"/>
</dbReference>
<keyword evidence="3" id="KW-1185">Reference proteome</keyword>
<evidence type="ECO:0000313" key="2">
    <source>
        <dbReference type="EMBL" id="NAS11349.1"/>
    </source>
</evidence>
<dbReference type="EMBL" id="WXYO01000002">
    <property type="protein sequence ID" value="NAS11349.1"/>
    <property type="molecule type" value="Genomic_DNA"/>
</dbReference>
<sequence length="110" mass="12567">MEQQKLPNVTIAIVLAIISFICCCFGGIPGAIMAGIAFFLVRKDENRYKENPELYSNFSQLKTAKVIAIIGLVIGILWFLWTVFQIQQMGGWDAYMEQSRELMEQWGIEE</sequence>
<keyword evidence="1" id="KW-0472">Membrane</keyword>
<accession>A0A6L9EA62</accession>
<comment type="caution">
    <text evidence="2">The sequence shown here is derived from an EMBL/GenBank/DDBJ whole genome shotgun (WGS) entry which is preliminary data.</text>
</comment>
<dbReference type="Proteomes" id="UP000475249">
    <property type="component" value="Unassembled WGS sequence"/>
</dbReference>
<evidence type="ECO:0000313" key="3">
    <source>
        <dbReference type="Proteomes" id="UP000475249"/>
    </source>
</evidence>
<protein>
    <submittedName>
        <fullName evidence="2">DUF4190 domain-containing protein</fullName>
    </submittedName>
</protein>
<feature type="transmembrane region" description="Helical" evidence="1">
    <location>
        <begin position="66"/>
        <end position="86"/>
    </location>
</feature>